<dbReference type="Proteomes" id="UP000694257">
    <property type="component" value="Chromosome"/>
</dbReference>
<sequence length="116" mass="13022">MHPPRADDYRDRLVAAYKASQLTVDGLWLRYLALGGNVGRMEIEAYLNGLMAVPTLQHDVLAHAINERLDEIAPARAPYLLMRPPTLDVDRHPADTEREVNPFAAPHRRSEPDSGN</sequence>
<dbReference type="RefSeq" id="WP_218476628.1">
    <property type="nucleotide sequence ID" value="NZ_BAABJN010000018.1"/>
</dbReference>
<gene>
    <name evidence="2" type="ORF">KV110_14600</name>
</gene>
<feature type="compositionally biased region" description="Basic and acidic residues" evidence="1">
    <location>
        <begin position="88"/>
        <end position="100"/>
    </location>
</feature>
<evidence type="ECO:0000313" key="3">
    <source>
        <dbReference type="Proteomes" id="UP000694257"/>
    </source>
</evidence>
<proteinExistence type="predicted"/>
<organism evidence="2 3">
    <name type="scientific">Nocardia iowensis</name>
    <dbReference type="NCBI Taxonomy" id="204891"/>
    <lineage>
        <taxon>Bacteria</taxon>
        <taxon>Bacillati</taxon>
        <taxon>Actinomycetota</taxon>
        <taxon>Actinomycetes</taxon>
        <taxon>Mycobacteriales</taxon>
        <taxon>Nocardiaceae</taxon>
        <taxon>Nocardia</taxon>
    </lineage>
</organism>
<accession>A0ABX8RWZ4</accession>
<keyword evidence="3" id="KW-1185">Reference proteome</keyword>
<reference evidence="2 3" key="1">
    <citation type="submission" date="2021-07" db="EMBL/GenBank/DDBJ databases">
        <title>Whole Genome Sequence of Nocardia Iowensis.</title>
        <authorList>
            <person name="Lamm A."/>
            <person name="Collins-Fairclough A.M."/>
            <person name="Bunk B."/>
            <person name="Sproer C."/>
        </authorList>
    </citation>
    <scope>NUCLEOTIDE SEQUENCE [LARGE SCALE GENOMIC DNA]</scope>
    <source>
        <strain evidence="2 3">NRRL 5646</strain>
    </source>
</reference>
<protein>
    <submittedName>
        <fullName evidence="2">Uncharacterized protein</fullName>
    </submittedName>
</protein>
<feature type="region of interest" description="Disordered" evidence="1">
    <location>
        <begin position="84"/>
        <end position="116"/>
    </location>
</feature>
<evidence type="ECO:0000256" key="1">
    <source>
        <dbReference type="SAM" id="MobiDB-lite"/>
    </source>
</evidence>
<name>A0ABX8RWZ4_NOCIO</name>
<dbReference type="EMBL" id="CP078145">
    <property type="protein sequence ID" value="QXN94179.1"/>
    <property type="molecule type" value="Genomic_DNA"/>
</dbReference>
<evidence type="ECO:0000313" key="2">
    <source>
        <dbReference type="EMBL" id="QXN94179.1"/>
    </source>
</evidence>